<keyword evidence="3" id="KW-1185">Reference proteome</keyword>
<evidence type="ECO:0000313" key="3">
    <source>
        <dbReference type="Proteomes" id="UP000250266"/>
    </source>
</evidence>
<dbReference type="Proteomes" id="UP000250266">
    <property type="component" value="Unassembled WGS sequence"/>
</dbReference>
<protein>
    <submittedName>
        <fullName evidence="2">Uncharacterized protein</fullName>
    </submittedName>
</protein>
<evidence type="ECO:0000313" key="2">
    <source>
        <dbReference type="EMBL" id="OCK82315.1"/>
    </source>
</evidence>
<accession>A0A8E2EE20</accession>
<gene>
    <name evidence="2" type="ORF">K432DRAFT_391385</name>
</gene>
<feature type="compositionally biased region" description="Low complexity" evidence="1">
    <location>
        <begin position="338"/>
        <end position="348"/>
    </location>
</feature>
<organism evidence="2 3">
    <name type="scientific">Lepidopterella palustris CBS 459.81</name>
    <dbReference type="NCBI Taxonomy" id="1314670"/>
    <lineage>
        <taxon>Eukaryota</taxon>
        <taxon>Fungi</taxon>
        <taxon>Dikarya</taxon>
        <taxon>Ascomycota</taxon>
        <taxon>Pezizomycotina</taxon>
        <taxon>Dothideomycetes</taxon>
        <taxon>Pleosporomycetidae</taxon>
        <taxon>Mytilinidiales</taxon>
        <taxon>Argynnaceae</taxon>
        <taxon>Lepidopterella</taxon>
    </lineage>
</organism>
<sequence>MDAINHHSWIRRGSRLEEDVVTAPVVELDSEGSMFRRAFAAARLPRSDWERTRNLGLIKGTWLAKDSKIAKCRARNMDEVRSLPGNNNNGVIRSLPQTRYCHHHAVDVCKHLSLGDLLPLPPRWPGVSGLIDTAIIHEASLRWITMSFRARWPFLKPLLCDQALSRGPLCIRHMGAGSPFSALSSPPMLVEPGVAAERLEGSSEQALQNTHVAPAADSACAVRRRAAGDSSHQAAWADPVWFECDKLLIVPSLLQRRALALEVVRRPLALRPPYRRSIFTFASGLFASDIFFIFPPASPSRARAHSLPDVRQRAGPASLLDHVPGLCAEHTPSFRFPTISRRSTTTTRSRVKADRKEEQLEISTEGSE</sequence>
<proteinExistence type="predicted"/>
<dbReference type="EMBL" id="KV744892">
    <property type="protein sequence ID" value="OCK82315.1"/>
    <property type="molecule type" value="Genomic_DNA"/>
</dbReference>
<evidence type="ECO:0000256" key="1">
    <source>
        <dbReference type="SAM" id="MobiDB-lite"/>
    </source>
</evidence>
<name>A0A8E2EE20_9PEZI</name>
<feature type="region of interest" description="Disordered" evidence="1">
    <location>
        <begin position="338"/>
        <end position="368"/>
    </location>
</feature>
<dbReference type="AlphaFoldDB" id="A0A8E2EE20"/>
<reference evidence="2 3" key="1">
    <citation type="journal article" date="2016" name="Nat. Commun.">
        <title>Ectomycorrhizal ecology is imprinted in the genome of the dominant symbiotic fungus Cenococcum geophilum.</title>
        <authorList>
            <consortium name="DOE Joint Genome Institute"/>
            <person name="Peter M."/>
            <person name="Kohler A."/>
            <person name="Ohm R.A."/>
            <person name="Kuo A."/>
            <person name="Krutzmann J."/>
            <person name="Morin E."/>
            <person name="Arend M."/>
            <person name="Barry K.W."/>
            <person name="Binder M."/>
            <person name="Choi C."/>
            <person name="Clum A."/>
            <person name="Copeland A."/>
            <person name="Grisel N."/>
            <person name="Haridas S."/>
            <person name="Kipfer T."/>
            <person name="LaButti K."/>
            <person name="Lindquist E."/>
            <person name="Lipzen A."/>
            <person name="Maire R."/>
            <person name="Meier B."/>
            <person name="Mihaltcheva S."/>
            <person name="Molinier V."/>
            <person name="Murat C."/>
            <person name="Poggeler S."/>
            <person name="Quandt C.A."/>
            <person name="Sperisen C."/>
            <person name="Tritt A."/>
            <person name="Tisserant E."/>
            <person name="Crous P.W."/>
            <person name="Henrissat B."/>
            <person name="Nehls U."/>
            <person name="Egli S."/>
            <person name="Spatafora J.W."/>
            <person name="Grigoriev I.V."/>
            <person name="Martin F.M."/>
        </authorList>
    </citation>
    <scope>NUCLEOTIDE SEQUENCE [LARGE SCALE GENOMIC DNA]</scope>
    <source>
        <strain evidence="2 3">CBS 459.81</strain>
    </source>
</reference>